<protein>
    <recommendedName>
        <fullName evidence="2">RNase H type-1 domain-containing protein</fullName>
    </recommendedName>
</protein>
<keyword evidence="4" id="KW-1185">Reference proteome</keyword>
<dbReference type="InterPro" id="IPR036397">
    <property type="entry name" value="RNaseH_sf"/>
</dbReference>
<dbReference type="PROSITE" id="PS50879">
    <property type="entry name" value="RNASE_H_1"/>
    <property type="match status" value="1"/>
</dbReference>
<dbReference type="GO" id="GO:0004523">
    <property type="term" value="F:RNA-DNA hybrid ribonuclease activity"/>
    <property type="evidence" value="ECO:0007669"/>
    <property type="project" value="InterPro"/>
</dbReference>
<dbReference type="AlphaFoldDB" id="A0AAV8V526"/>
<sequence length="463" mass="50576">MNREVEKTASTSKDANKVAPRYSPENWSHVSRLLKDRKADYVKAKMIGDNSIAITPATAEDYRLITKVLEADKQEYHTYRDAAPGSQSREAEAGNGGIAEPVPVEKQSQCHRCQKFGHGQSRCTAQPKCVKCGADHETGRCEKSREEPPDAPTAVVPSKETCSHRWRADATAKAQRRGGPRLTINGCTTEMPESLRVASWNIDSFTARKDELQELAENMSTKIPGYVVYRQDRNRRGGGVAVAIKRGIDYYMLQVLQLNIMKLSPWGSLPPVERDKLLEAPSDKILSHMSLRKIIQLRSQAEKSGTRDPDALVSHGLVWFTDGSKTLEGTGAGVLGVRPRGGTQFPLGKHASVFQAEVFVISACVSENLKRGYSNQHIQICTDSQAALHALKSSRIISQVVLECTNSLAALGQRNKVRLVWVPGHSGVAGNEEADVLAPKGSSDTLTGPEPAIGLRTATHLVP</sequence>
<dbReference type="InterPro" id="IPR036691">
    <property type="entry name" value="Endo/exonu/phosph_ase_sf"/>
</dbReference>
<dbReference type="SUPFAM" id="SSF56219">
    <property type="entry name" value="DNase I-like"/>
    <property type="match status" value="1"/>
</dbReference>
<reference evidence="3 4" key="1">
    <citation type="journal article" date="2023" name="Insect Mol. Biol.">
        <title>Genome sequencing provides insights into the evolution of gene families encoding plant cell wall-degrading enzymes in longhorned beetles.</title>
        <authorList>
            <person name="Shin N.R."/>
            <person name="Okamura Y."/>
            <person name="Kirsch R."/>
            <person name="Pauchet Y."/>
        </authorList>
    </citation>
    <scope>NUCLEOTIDE SEQUENCE [LARGE SCALE GENOMIC DNA]</scope>
    <source>
        <strain evidence="3">EAD_L_NR</strain>
    </source>
</reference>
<dbReference type="CDD" id="cd09276">
    <property type="entry name" value="Rnase_HI_RT_non_LTR"/>
    <property type="match status" value="1"/>
</dbReference>
<feature type="region of interest" description="Disordered" evidence="1">
    <location>
        <begin position="1"/>
        <end position="25"/>
    </location>
</feature>
<organism evidence="3 4">
    <name type="scientific">Exocentrus adspersus</name>
    <dbReference type="NCBI Taxonomy" id="1586481"/>
    <lineage>
        <taxon>Eukaryota</taxon>
        <taxon>Metazoa</taxon>
        <taxon>Ecdysozoa</taxon>
        <taxon>Arthropoda</taxon>
        <taxon>Hexapoda</taxon>
        <taxon>Insecta</taxon>
        <taxon>Pterygota</taxon>
        <taxon>Neoptera</taxon>
        <taxon>Endopterygota</taxon>
        <taxon>Coleoptera</taxon>
        <taxon>Polyphaga</taxon>
        <taxon>Cucujiformia</taxon>
        <taxon>Chrysomeloidea</taxon>
        <taxon>Cerambycidae</taxon>
        <taxon>Lamiinae</taxon>
        <taxon>Acanthocinini</taxon>
        <taxon>Exocentrus</taxon>
    </lineage>
</organism>
<dbReference type="Gene3D" id="3.30.420.10">
    <property type="entry name" value="Ribonuclease H-like superfamily/Ribonuclease H"/>
    <property type="match status" value="1"/>
</dbReference>
<evidence type="ECO:0000313" key="4">
    <source>
        <dbReference type="Proteomes" id="UP001159042"/>
    </source>
</evidence>
<dbReference type="InterPro" id="IPR002156">
    <property type="entry name" value="RNaseH_domain"/>
</dbReference>
<evidence type="ECO:0000256" key="1">
    <source>
        <dbReference type="SAM" id="MobiDB-lite"/>
    </source>
</evidence>
<feature type="domain" description="RNase H type-1" evidence="2">
    <location>
        <begin position="313"/>
        <end position="443"/>
    </location>
</feature>
<evidence type="ECO:0000313" key="3">
    <source>
        <dbReference type="EMBL" id="KAJ8909306.1"/>
    </source>
</evidence>
<feature type="region of interest" description="Disordered" evidence="1">
    <location>
        <begin position="77"/>
        <end position="96"/>
    </location>
</feature>
<dbReference type="SUPFAM" id="SSF53098">
    <property type="entry name" value="Ribonuclease H-like"/>
    <property type="match status" value="1"/>
</dbReference>
<dbReference type="Pfam" id="PF00075">
    <property type="entry name" value="RNase_H"/>
    <property type="match status" value="1"/>
</dbReference>
<accession>A0AAV8V526</accession>
<evidence type="ECO:0000259" key="2">
    <source>
        <dbReference type="PROSITE" id="PS50879"/>
    </source>
</evidence>
<name>A0AAV8V526_9CUCU</name>
<dbReference type="InterPro" id="IPR012337">
    <property type="entry name" value="RNaseH-like_sf"/>
</dbReference>
<dbReference type="EMBL" id="JANEYG010000660">
    <property type="protein sequence ID" value="KAJ8909306.1"/>
    <property type="molecule type" value="Genomic_DNA"/>
</dbReference>
<gene>
    <name evidence="3" type="ORF">NQ315_004678</name>
</gene>
<comment type="caution">
    <text evidence="3">The sequence shown here is derived from an EMBL/GenBank/DDBJ whole genome shotgun (WGS) entry which is preliminary data.</text>
</comment>
<dbReference type="GO" id="GO:0003676">
    <property type="term" value="F:nucleic acid binding"/>
    <property type="evidence" value="ECO:0007669"/>
    <property type="project" value="InterPro"/>
</dbReference>
<proteinExistence type="predicted"/>
<dbReference type="Proteomes" id="UP001159042">
    <property type="component" value="Unassembled WGS sequence"/>
</dbReference>